<keyword evidence="8 10" id="KW-0030">Aminoacyl-tRNA synthetase</keyword>
<keyword evidence="5 10" id="KW-0547">Nucleotide-binding</keyword>
<name>A0A6N7XI70_9FIRM</name>
<comment type="subunit">
    <text evidence="10">Tetramer of two alpha and two beta subunits.</text>
</comment>
<dbReference type="GO" id="GO:0004820">
    <property type="term" value="F:glycine-tRNA ligase activity"/>
    <property type="evidence" value="ECO:0007669"/>
    <property type="project" value="UniProtKB-UniRule"/>
</dbReference>
<dbReference type="GO" id="GO:0005829">
    <property type="term" value="C:cytosol"/>
    <property type="evidence" value="ECO:0007669"/>
    <property type="project" value="TreeGrafter"/>
</dbReference>
<dbReference type="AlphaFoldDB" id="A0A6N7XI70"/>
<sequence>MSKKYLLEIGVEELPARLVGDALEQLKNNAENLLKDERINYNNINVYSTPRRLSLIVEGLDERQEDLKEKVKGPTKKIAFDENDNPSKALLGFMRGQNIDISAIYTEEYNGVEYIYADVVKTGKTIEEILSLNIPNLIKMINFPKSMRWGGKNIRFARPIRWLVSLLDDKIISFDLEGIAVSNVTKGHRFLGNSKIEVPSVDEYMEILKKNFVILDQKERKDIIKYGSEKLVKEKGGNLPKDESLLDEVTNIVEYPTPIIGRIKEEYLSLPKDVIITPMKEQLRFFPVLDDKNRLLPYFITVRNGNEEHIETVIKGNEKVLGARLEDAKFFYMDDIKNPLESYVEELKKITFQDKLGTLYDKTKRIQSLGVKVGEYLEVGEETEKNIERAGYLSKADLVTKMVTEFTELQGKMGMEYAKTSGENEIVSLAIFEQYLPRFAGDELPTTTAGAVLSIADKIDTISGLFAIGIHPTGSQDPFGLRRQALGIINIILDKKLSISINELVETALYFYVDINGLAFDYEKVKQEIIEFLNGRIRNMFIDIGIRYDIVDAIIGTNIDDVYDMKIRANKLNEWLKKEGLSEILSAFNRVSNLAEKAVSDEVQRSLLTEDEIELYDKFNSIEEKVNNLLLKKEYDKALDQLVVLKEPIDNFFDKVMVMVEDERLRNNRLGLLKKIYDIMVKICDLSKIVNK</sequence>
<evidence type="ECO:0000256" key="10">
    <source>
        <dbReference type="HAMAP-Rule" id="MF_00255"/>
    </source>
</evidence>
<dbReference type="EMBL" id="VUNQ01000019">
    <property type="protein sequence ID" value="MSU01751.1"/>
    <property type="molecule type" value="Genomic_DNA"/>
</dbReference>
<accession>A0A6N7XI70</accession>
<dbReference type="PRINTS" id="PR01045">
    <property type="entry name" value="TRNASYNTHGB"/>
</dbReference>
<evidence type="ECO:0000256" key="2">
    <source>
        <dbReference type="ARBA" id="ARBA00008226"/>
    </source>
</evidence>
<dbReference type="PROSITE" id="PS50861">
    <property type="entry name" value="AA_TRNA_LIGASE_II_GLYAB"/>
    <property type="match status" value="1"/>
</dbReference>
<feature type="domain" description="DALR anticodon binding" evidence="11">
    <location>
        <begin position="586"/>
        <end position="682"/>
    </location>
</feature>
<dbReference type="PANTHER" id="PTHR30075">
    <property type="entry name" value="GLYCYL-TRNA SYNTHETASE"/>
    <property type="match status" value="1"/>
</dbReference>
<dbReference type="NCBIfam" id="TIGR00211">
    <property type="entry name" value="glyS"/>
    <property type="match status" value="1"/>
</dbReference>
<keyword evidence="7 10" id="KW-0648">Protein biosynthesis</keyword>
<evidence type="ECO:0000313" key="13">
    <source>
        <dbReference type="Proteomes" id="UP000469523"/>
    </source>
</evidence>
<evidence type="ECO:0000256" key="3">
    <source>
        <dbReference type="ARBA" id="ARBA00022490"/>
    </source>
</evidence>
<evidence type="ECO:0000256" key="7">
    <source>
        <dbReference type="ARBA" id="ARBA00022917"/>
    </source>
</evidence>
<comment type="subcellular location">
    <subcellularLocation>
        <location evidence="1 10">Cytoplasm</location>
    </subcellularLocation>
</comment>
<comment type="catalytic activity">
    <reaction evidence="9 10">
        <text>tRNA(Gly) + glycine + ATP = glycyl-tRNA(Gly) + AMP + diphosphate</text>
        <dbReference type="Rhea" id="RHEA:16013"/>
        <dbReference type="Rhea" id="RHEA-COMP:9664"/>
        <dbReference type="Rhea" id="RHEA-COMP:9683"/>
        <dbReference type="ChEBI" id="CHEBI:30616"/>
        <dbReference type="ChEBI" id="CHEBI:33019"/>
        <dbReference type="ChEBI" id="CHEBI:57305"/>
        <dbReference type="ChEBI" id="CHEBI:78442"/>
        <dbReference type="ChEBI" id="CHEBI:78522"/>
        <dbReference type="ChEBI" id="CHEBI:456215"/>
        <dbReference type="EC" id="6.1.1.14"/>
    </reaction>
</comment>
<evidence type="ECO:0000256" key="4">
    <source>
        <dbReference type="ARBA" id="ARBA00022598"/>
    </source>
</evidence>
<evidence type="ECO:0000256" key="5">
    <source>
        <dbReference type="ARBA" id="ARBA00022741"/>
    </source>
</evidence>
<proteinExistence type="inferred from homology"/>
<dbReference type="PANTHER" id="PTHR30075:SF2">
    <property type="entry name" value="GLYCINE--TRNA LIGASE, CHLOROPLASTIC_MITOCHONDRIAL 2"/>
    <property type="match status" value="1"/>
</dbReference>
<evidence type="ECO:0000259" key="11">
    <source>
        <dbReference type="Pfam" id="PF05746"/>
    </source>
</evidence>
<keyword evidence="6 10" id="KW-0067">ATP-binding</keyword>
<keyword evidence="3 10" id="KW-0963">Cytoplasm</keyword>
<dbReference type="GO" id="GO:0006420">
    <property type="term" value="P:arginyl-tRNA aminoacylation"/>
    <property type="evidence" value="ECO:0007669"/>
    <property type="project" value="InterPro"/>
</dbReference>
<dbReference type="InterPro" id="IPR015944">
    <property type="entry name" value="Gly-tRNA-synth_bsu"/>
</dbReference>
<dbReference type="GO" id="GO:0004814">
    <property type="term" value="F:arginine-tRNA ligase activity"/>
    <property type="evidence" value="ECO:0007669"/>
    <property type="project" value="InterPro"/>
</dbReference>
<dbReference type="SUPFAM" id="SSF109604">
    <property type="entry name" value="HD-domain/PDEase-like"/>
    <property type="match status" value="1"/>
</dbReference>
<dbReference type="GO" id="GO:0005524">
    <property type="term" value="F:ATP binding"/>
    <property type="evidence" value="ECO:0007669"/>
    <property type="project" value="UniProtKB-UniRule"/>
</dbReference>
<protein>
    <recommendedName>
        <fullName evidence="10">Glycine--tRNA ligase beta subunit</fullName>
        <ecNumber evidence="10">6.1.1.14</ecNumber>
    </recommendedName>
    <alternativeName>
        <fullName evidence="10">Glycyl-tRNA synthetase beta subunit</fullName>
        <shortName evidence="10">GlyRS</shortName>
    </alternativeName>
</protein>
<gene>
    <name evidence="10" type="primary">glyS</name>
    <name evidence="12" type="ORF">FYJ83_09760</name>
</gene>
<keyword evidence="13" id="KW-1185">Reference proteome</keyword>
<dbReference type="Pfam" id="PF02092">
    <property type="entry name" value="tRNA_synt_2f"/>
    <property type="match status" value="1"/>
</dbReference>
<organism evidence="12 13">
    <name type="scientific">Tissierella pigra</name>
    <dbReference type="NCBI Taxonomy" id="2607614"/>
    <lineage>
        <taxon>Bacteria</taxon>
        <taxon>Bacillati</taxon>
        <taxon>Bacillota</taxon>
        <taxon>Tissierellia</taxon>
        <taxon>Tissierellales</taxon>
        <taxon>Tissierellaceae</taxon>
        <taxon>Tissierella</taxon>
    </lineage>
</organism>
<dbReference type="RefSeq" id="WP_154440158.1">
    <property type="nucleotide sequence ID" value="NZ_JAHLPJ010000001.1"/>
</dbReference>
<evidence type="ECO:0000256" key="1">
    <source>
        <dbReference type="ARBA" id="ARBA00004496"/>
    </source>
</evidence>
<comment type="caution">
    <text evidence="12">The sequence shown here is derived from an EMBL/GenBank/DDBJ whole genome shotgun (WGS) entry which is preliminary data.</text>
</comment>
<dbReference type="Proteomes" id="UP000469523">
    <property type="component" value="Unassembled WGS sequence"/>
</dbReference>
<evidence type="ECO:0000256" key="8">
    <source>
        <dbReference type="ARBA" id="ARBA00023146"/>
    </source>
</evidence>
<dbReference type="EC" id="6.1.1.14" evidence="10"/>
<dbReference type="InterPro" id="IPR008909">
    <property type="entry name" value="DALR_anticod-bd"/>
</dbReference>
<keyword evidence="4 10" id="KW-0436">Ligase</keyword>
<evidence type="ECO:0000256" key="9">
    <source>
        <dbReference type="ARBA" id="ARBA00047937"/>
    </source>
</evidence>
<evidence type="ECO:0000256" key="6">
    <source>
        <dbReference type="ARBA" id="ARBA00022840"/>
    </source>
</evidence>
<reference evidence="12 13" key="1">
    <citation type="submission" date="2019-09" db="EMBL/GenBank/DDBJ databases">
        <title>In-depth cultivation of the pig gut microbiome towards novel bacterial diversity and tailored functional studies.</title>
        <authorList>
            <person name="Wylensek D."/>
            <person name="Hitch T.C.A."/>
            <person name="Clavel T."/>
        </authorList>
    </citation>
    <scope>NUCLEOTIDE SEQUENCE [LARGE SCALE GENOMIC DNA]</scope>
    <source>
        <strain evidence="12 13">WCA3-693-APC-4?</strain>
    </source>
</reference>
<dbReference type="Pfam" id="PF05746">
    <property type="entry name" value="DALR_1"/>
    <property type="match status" value="1"/>
</dbReference>
<dbReference type="HAMAP" id="MF_00255">
    <property type="entry name" value="Gly_tRNA_synth_beta"/>
    <property type="match status" value="1"/>
</dbReference>
<evidence type="ECO:0000313" key="12">
    <source>
        <dbReference type="EMBL" id="MSU01751.1"/>
    </source>
</evidence>
<dbReference type="GO" id="GO:0006426">
    <property type="term" value="P:glycyl-tRNA aminoacylation"/>
    <property type="evidence" value="ECO:0007669"/>
    <property type="project" value="UniProtKB-UniRule"/>
</dbReference>
<dbReference type="InterPro" id="IPR006194">
    <property type="entry name" value="Gly-tRNA-synth_heterodimer"/>
</dbReference>
<comment type="similarity">
    <text evidence="2 10">Belongs to the class-II aminoacyl-tRNA synthetase family.</text>
</comment>